<accession>A0AA35CMP0</accession>
<dbReference type="InterPro" id="IPR011330">
    <property type="entry name" value="Glyco_hydro/deAcase_b/a-brl"/>
</dbReference>
<dbReference type="PANTHER" id="PTHR47561:SF1">
    <property type="entry name" value="POLYSACCHARIDE DEACETYLASE FAMILY PROTEIN (AFU_ORTHOLOGUE AFUA_6G05030)"/>
    <property type="match status" value="1"/>
</dbReference>
<dbReference type="InterPro" id="IPR002509">
    <property type="entry name" value="NODB_dom"/>
</dbReference>
<organism evidence="3 4">
    <name type="scientific">Caldinitratiruptor microaerophilus</name>
    <dbReference type="NCBI Taxonomy" id="671077"/>
    <lineage>
        <taxon>Bacteria</taxon>
        <taxon>Bacillati</taxon>
        <taxon>Bacillota</taxon>
        <taxon>Clostridia</taxon>
        <taxon>Eubacteriales</taxon>
        <taxon>Symbiobacteriaceae</taxon>
        <taxon>Caldinitratiruptor</taxon>
    </lineage>
</organism>
<reference evidence="3" key="1">
    <citation type="submission" date="2022-03" db="EMBL/GenBank/DDBJ databases">
        <title>Complete genome sequence of Caldinitratiruptor microaerophilus.</title>
        <authorList>
            <person name="Mukaiyama R."/>
            <person name="Nishiyama T."/>
            <person name="Ueda K."/>
        </authorList>
    </citation>
    <scope>NUCLEOTIDE SEQUENCE</scope>
    <source>
        <strain evidence="3">JCM 16183</strain>
    </source>
</reference>
<evidence type="ECO:0000259" key="2">
    <source>
        <dbReference type="PROSITE" id="PS51677"/>
    </source>
</evidence>
<keyword evidence="4" id="KW-1185">Reference proteome</keyword>
<dbReference type="CDD" id="cd10938">
    <property type="entry name" value="CE4_HpPgdA_like"/>
    <property type="match status" value="1"/>
</dbReference>
<evidence type="ECO:0000313" key="3">
    <source>
        <dbReference type="EMBL" id="BDG60115.1"/>
    </source>
</evidence>
<protein>
    <recommendedName>
        <fullName evidence="2">NodB homology domain-containing protein</fullName>
    </recommendedName>
</protein>
<feature type="region of interest" description="Disordered" evidence="1">
    <location>
        <begin position="26"/>
        <end position="45"/>
    </location>
</feature>
<feature type="domain" description="NodB homology" evidence="2">
    <location>
        <begin position="140"/>
        <end position="359"/>
    </location>
</feature>
<dbReference type="Proteomes" id="UP001163687">
    <property type="component" value="Chromosome"/>
</dbReference>
<dbReference type="KEGG" id="cmic:caldi_12050"/>
<dbReference type="PANTHER" id="PTHR47561">
    <property type="entry name" value="POLYSACCHARIDE DEACETYLASE FAMILY PROTEIN (AFU_ORTHOLOGUE AFUA_6G05030)"/>
    <property type="match status" value="1"/>
</dbReference>
<proteinExistence type="predicted"/>
<dbReference type="Gene3D" id="3.20.20.370">
    <property type="entry name" value="Glycoside hydrolase/deacetylase"/>
    <property type="match status" value="1"/>
</dbReference>
<dbReference type="AlphaFoldDB" id="A0AA35CMP0"/>
<evidence type="ECO:0000256" key="1">
    <source>
        <dbReference type="SAM" id="MobiDB-lite"/>
    </source>
</evidence>
<dbReference type="InterPro" id="IPR037950">
    <property type="entry name" value="PgdA-like"/>
</dbReference>
<dbReference type="Pfam" id="PF01522">
    <property type="entry name" value="Polysacc_deac_1"/>
    <property type="match status" value="1"/>
</dbReference>
<dbReference type="GO" id="GO:0005975">
    <property type="term" value="P:carbohydrate metabolic process"/>
    <property type="evidence" value="ECO:0007669"/>
    <property type="project" value="InterPro"/>
</dbReference>
<dbReference type="SUPFAM" id="SSF88713">
    <property type="entry name" value="Glycoside hydrolase/deacetylase"/>
    <property type="match status" value="1"/>
</dbReference>
<name>A0AA35CMP0_9FIRM</name>
<sequence>MSQALVSYLEPAYIWEVPATRFRRDHPGYLVGKGDPQAGPRTPKTQCSPEVLAAVQASEAQFNHGDEIFAPSTFATTLAYVDSTAYIVAGIPSTDIHVGGIPSMTAKPLWPGEAAVAAMLTFDVDGESLWISREAENAQRVGVLSQGRYGPKVALGLILDLLDELDVKATFFVPGWVAERYPLEIREIAARGHELGHHGYLHEWPDPNDPAKEEAVLQRGLEILANLTGYRPVGYRSPAWEFTPSTLRFLRKFGFLYSSNLMDDIRPYWHAGEGAPLLELPVQWVLDDAPFFMFSTRTPRPIRPAAEVEQIWKEELDGLMEYGGLFNLTMHPQFIGRPGRLQMLRRVVAALRQRGAWLATGRQIAEFWAAQYPPRETGGMDRAERSV</sequence>
<evidence type="ECO:0000313" key="4">
    <source>
        <dbReference type="Proteomes" id="UP001163687"/>
    </source>
</evidence>
<dbReference type="PROSITE" id="PS51677">
    <property type="entry name" value="NODB"/>
    <property type="match status" value="1"/>
</dbReference>
<dbReference type="EMBL" id="AP025628">
    <property type="protein sequence ID" value="BDG60115.1"/>
    <property type="molecule type" value="Genomic_DNA"/>
</dbReference>
<gene>
    <name evidence="3" type="ORF">caldi_12050</name>
</gene>
<dbReference type="GO" id="GO:0016810">
    <property type="term" value="F:hydrolase activity, acting on carbon-nitrogen (but not peptide) bonds"/>
    <property type="evidence" value="ECO:0007669"/>
    <property type="project" value="InterPro"/>
</dbReference>